<dbReference type="PANTHER" id="PTHR43479:SF7">
    <property type="entry name" value="TETR-FAMILY TRANSCRIPTIONAL REGULATOR"/>
    <property type="match status" value="1"/>
</dbReference>
<dbReference type="Gene3D" id="1.10.357.10">
    <property type="entry name" value="Tetracycline Repressor, domain 2"/>
    <property type="match status" value="1"/>
</dbReference>
<evidence type="ECO:0000256" key="2">
    <source>
        <dbReference type="PROSITE-ProRule" id="PRU00335"/>
    </source>
</evidence>
<gene>
    <name evidence="4" type="ORF">ACFPQ3_00095</name>
</gene>
<evidence type="ECO:0000313" key="5">
    <source>
        <dbReference type="Proteomes" id="UP001596110"/>
    </source>
</evidence>
<dbReference type="SUPFAM" id="SSF46689">
    <property type="entry name" value="Homeodomain-like"/>
    <property type="match status" value="1"/>
</dbReference>
<name>A0ABW0UBH7_9STRE</name>
<evidence type="ECO:0000313" key="4">
    <source>
        <dbReference type="EMBL" id="MFC5630041.1"/>
    </source>
</evidence>
<dbReference type="PANTHER" id="PTHR43479">
    <property type="entry name" value="ACREF/ENVCD OPERON REPRESSOR-RELATED"/>
    <property type="match status" value="1"/>
</dbReference>
<dbReference type="Pfam" id="PF14278">
    <property type="entry name" value="TetR_C_8"/>
    <property type="match status" value="1"/>
</dbReference>
<organism evidence="4 5">
    <name type="scientific">Streptococcus caledonicus</name>
    <dbReference type="NCBI Taxonomy" id="2614158"/>
    <lineage>
        <taxon>Bacteria</taxon>
        <taxon>Bacillati</taxon>
        <taxon>Bacillota</taxon>
        <taxon>Bacilli</taxon>
        <taxon>Lactobacillales</taxon>
        <taxon>Streptococcaceae</taxon>
        <taxon>Streptococcus</taxon>
    </lineage>
</organism>
<sequence>MTKQIRHTETKNNIKKAFAQLLSQKSFEKISVTIICQTANINRGTFYLHYKDKYDMMEKLKEDTLAKVYAIVTQENQAFSKDIVCETLHYLYQDIDFLNVLANTPYIKLPQIIREFISYILDNIPDFDSYLNEKIAIPLNYAKVSYIASIESIMTEWILSGGKESPEELTDIIFQIS</sequence>
<evidence type="ECO:0000256" key="1">
    <source>
        <dbReference type="ARBA" id="ARBA00023125"/>
    </source>
</evidence>
<dbReference type="InterPro" id="IPR050624">
    <property type="entry name" value="HTH-type_Tx_Regulator"/>
</dbReference>
<evidence type="ECO:0000259" key="3">
    <source>
        <dbReference type="PROSITE" id="PS50977"/>
    </source>
</evidence>
<dbReference type="InterPro" id="IPR039532">
    <property type="entry name" value="TetR_C_Firmicutes"/>
</dbReference>
<dbReference type="InterPro" id="IPR009057">
    <property type="entry name" value="Homeodomain-like_sf"/>
</dbReference>
<dbReference type="Proteomes" id="UP001596110">
    <property type="component" value="Unassembled WGS sequence"/>
</dbReference>
<dbReference type="RefSeq" id="WP_156805812.1">
    <property type="nucleotide sequence ID" value="NZ_JBHSOJ010000001.1"/>
</dbReference>
<keyword evidence="5" id="KW-1185">Reference proteome</keyword>
<comment type="caution">
    <text evidence="4">The sequence shown here is derived from an EMBL/GenBank/DDBJ whole genome shotgun (WGS) entry which is preliminary data.</text>
</comment>
<feature type="DNA-binding region" description="H-T-H motif" evidence="2">
    <location>
        <begin position="31"/>
        <end position="50"/>
    </location>
</feature>
<dbReference type="Pfam" id="PF00440">
    <property type="entry name" value="TetR_N"/>
    <property type="match status" value="1"/>
</dbReference>
<proteinExistence type="predicted"/>
<reference evidence="5" key="1">
    <citation type="journal article" date="2019" name="Int. J. Syst. Evol. Microbiol.">
        <title>The Global Catalogue of Microorganisms (GCM) 10K type strain sequencing project: providing services to taxonomists for standard genome sequencing and annotation.</title>
        <authorList>
            <consortium name="The Broad Institute Genomics Platform"/>
            <consortium name="The Broad Institute Genome Sequencing Center for Infectious Disease"/>
            <person name="Wu L."/>
            <person name="Ma J."/>
        </authorList>
    </citation>
    <scope>NUCLEOTIDE SEQUENCE [LARGE SCALE GENOMIC DNA]</scope>
    <source>
        <strain evidence="5">DT43</strain>
    </source>
</reference>
<keyword evidence="1 2" id="KW-0238">DNA-binding</keyword>
<dbReference type="PROSITE" id="PS50977">
    <property type="entry name" value="HTH_TETR_2"/>
    <property type="match status" value="1"/>
</dbReference>
<accession>A0ABW0UBH7</accession>
<dbReference type="InterPro" id="IPR001647">
    <property type="entry name" value="HTH_TetR"/>
</dbReference>
<dbReference type="EMBL" id="JBHSOJ010000001">
    <property type="protein sequence ID" value="MFC5630041.1"/>
    <property type="molecule type" value="Genomic_DNA"/>
</dbReference>
<feature type="domain" description="HTH tetR-type" evidence="3">
    <location>
        <begin position="8"/>
        <end position="68"/>
    </location>
</feature>
<protein>
    <submittedName>
        <fullName evidence="4">TetR/AcrR family transcriptional regulator</fullName>
    </submittedName>
</protein>